<evidence type="ECO:0000313" key="2">
    <source>
        <dbReference type="Proteomes" id="UP000035481"/>
    </source>
</evidence>
<comment type="caution">
    <text evidence="1">The sequence shown here is derived from an EMBL/GenBank/DDBJ whole genome shotgun (WGS) entry which is preliminary data.</text>
</comment>
<dbReference type="RefSeq" id="WP_046971705.1">
    <property type="nucleotide sequence ID" value="NZ_JPLA01000024.1"/>
</dbReference>
<dbReference type="OrthoDB" id="5956281at2"/>
<protein>
    <submittedName>
        <fullName evidence="1">Uncharacterized protein</fullName>
    </submittedName>
</protein>
<accession>A0A0G9H340</accession>
<dbReference type="EMBL" id="JPLA01000024">
    <property type="protein sequence ID" value="KLD63916.1"/>
    <property type="molecule type" value="Genomic_DNA"/>
</dbReference>
<gene>
    <name evidence="1" type="ORF">Y882_09890</name>
</gene>
<dbReference type="Proteomes" id="UP000035481">
    <property type="component" value="Unassembled WGS sequence"/>
</dbReference>
<reference evidence="1 2" key="1">
    <citation type="journal article" date="2015" name="Antonie Van Leeuwenhoek">
        <title>A phylogenomic and molecular marker based taxonomic framework for the order Xanthomonadales: proposal to transfer the families Algiphilaceae and Solimonadaceae to the order Nevskiales ord. nov. and to create a new family within the order Xanthomonadales, the family Rhodanobacteraceae fam. nov., containing the genus Rhodanobacter and its closest relatives.</title>
        <authorList>
            <person name="Naushad S."/>
            <person name="Adeolu M."/>
            <person name="Wong S."/>
            <person name="Sohail M."/>
            <person name="Schellhorn H.E."/>
            <person name="Gupta R.S."/>
        </authorList>
    </citation>
    <scope>NUCLEOTIDE SEQUENCE [LARGE SCALE GENOMIC DNA]</scope>
    <source>
        <strain evidence="1 2">DSM 16301</strain>
    </source>
</reference>
<name>A0A0G9H340_9GAMM</name>
<sequence length="107" mass="11825">MAAPDHTALIRPFFAMDGTLTAPPSCPYVAGTRESMQRPLTSQDGISQVADTLANRLADSQARLHAQYLEWPTDPSRWPFPRVYADGIGTAIRHSQPYSGLLDRMPK</sequence>
<proteinExistence type="predicted"/>
<dbReference type="AlphaFoldDB" id="A0A0G9H340"/>
<organism evidence="1 2">
    <name type="scientific">Dyella japonica DSM 16301</name>
    <dbReference type="NCBI Taxonomy" id="1440762"/>
    <lineage>
        <taxon>Bacteria</taxon>
        <taxon>Pseudomonadati</taxon>
        <taxon>Pseudomonadota</taxon>
        <taxon>Gammaproteobacteria</taxon>
        <taxon>Lysobacterales</taxon>
        <taxon>Rhodanobacteraceae</taxon>
        <taxon>Dyella</taxon>
    </lineage>
</organism>
<evidence type="ECO:0000313" key="1">
    <source>
        <dbReference type="EMBL" id="KLD63916.1"/>
    </source>
</evidence>
<dbReference type="PATRIC" id="fig|1440762.4.peg.1470"/>